<organism evidence="2 3">
    <name type="scientific">Anopheles farauti</name>
    <dbReference type="NCBI Taxonomy" id="69004"/>
    <lineage>
        <taxon>Eukaryota</taxon>
        <taxon>Metazoa</taxon>
        <taxon>Ecdysozoa</taxon>
        <taxon>Arthropoda</taxon>
        <taxon>Hexapoda</taxon>
        <taxon>Insecta</taxon>
        <taxon>Pterygota</taxon>
        <taxon>Neoptera</taxon>
        <taxon>Endopterygota</taxon>
        <taxon>Diptera</taxon>
        <taxon>Nematocera</taxon>
        <taxon>Culicoidea</taxon>
        <taxon>Culicidae</taxon>
        <taxon>Anophelinae</taxon>
        <taxon>Anopheles</taxon>
    </lineage>
</organism>
<evidence type="ECO:0000313" key="2">
    <source>
        <dbReference type="EnsemblMetazoa" id="AFAF016573-PA"/>
    </source>
</evidence>
<name>A0A182QTJ8_9DIPT</name>
<reference evidence="2" key="2">
    <citation type="submission" date="2020-05" db="UniProtKB">
        <authorList>
            <consortium name="EnsemblMetazoa"/>
        </authorList>
    </citation>
    <scope>IDENTIFICATION</scope>
    <source>
        <strain evidence="2">FAR1</strain>
    </source>
</reference>
<keyword evidence="3" id="KW-1185">Reference proteome</keyword>
<feature type="region of interest" description="Disordered" evidence="1">
    <location>
        <begin position="1"/>
        <end position="28"/>
    </location>
</feature>
<dbReference type="Proteomes" id="UP000075886">
    <property type="component" value="Unassembled WGS sequence"/>
</dbReference>
<proteinExistence type="predicted"/>
<sequence length="201" mass="21567">MSRPRTQPGFVRFDSLRSTGQPTSGRKSDGLVFVESTVAGRKAERITVEKFPGQAHGSTLSKLNKYSNRLMSVRNSRTNSTTNSASITTNSAKPKESAACHQCGGDSSITLYTSGVEVAHRMGRNQLSPMLPEMPVARLVAAISLRLGPCSSVVTSTVMATRVEVLSSRNPDCRAITSAYHSCNGREGEWVPVVFGNSSKS</sequence>
<evidence type="ECO:0000256" key="1">
    <source>
        <dbReference type="SAM" id="MobiDB-lite"/>
    </source>
</evidence>
<dbReference type="VEuPathDB" id="VectorBase:AFAF016573"/>
<accession>A0A182QTJ8</accession>
<dbReference type="AlphaFoldDB" id="A0A182QTJ8"/>
<dbReference type="EMBL" id="AXCN02000691">
    <property type="status" value="NOT_ANNOTATED_CDS"/>
    <property type="molecule type" value="Genomic_DNA"/>
</dbReference>
<dbReference type="EnsemblMetazoa" id="AFAF016573-RA">
    <property type="protein sequence ID" value="AFAF016573-PA"/>
    <property type="gene ID" value="AFAF016573"/>
</dbReference>
<protein>
    <submittedName>
        <fullName evidence="2">Uncharacterized protein</fullName>
    </submittedName>
</protein>
<feature type="compositionally biased region" description="Polar residues" evidence="1">
    <location>
        <begin position="16"/>
        <end position="25"/>
    </location>
</feature>
<evidence type="ECO:0000313" key="3">
    <source>
        <dbReference type="Proteomes" id="UP000075886"/>
    </source>
</evidence>
<reference evidence="3" key="1">
    <citation type="submission" date="2014-01" db="EMBL/GenBank/DDBJ databases">
        <title>The Genome Sequence of Anopheles farauti FAR1 (V2).</title>
        <authorList>
            <consortium name="The Broad Institute Genomics Platform"/>
            <person name="Neafsey D.E."/>
            <person name="Besansky N."/>
            <person name="Howell P."/>
            <person name="Walton C."/>
            <person name="Young S.K."/>
            <person name="Zeng Q."/>
            <person name="Gargeya S."/>
            <person name="Fitzgerald M."/>
            <person name="Haas B."/>
            <person name="Abouelleil A."/>
            <person name="Allen A.W."/>
            <person name="Alvarado L."/>
            <person name="Arachchi H.M."/>
            <person name="Berlin A.M."/>
            <person name="Chapman S.B."/>
            <person name="Gainer-Dewar J."/>
            <person name="Goldberg J."/>
            <person name="Griggs A."/>
            <person name="Gujja S."/>
            <person name="Hansen M."/>
            <person name="Howarth C."/>
            <person name="Imamovic A."/>
            <person name="Ireland A."/>
            <person name="Larimer J."/>
            <person name="McCowan C."/>
            <person name="Murphy C."/>
            <person name="Pearson M."/>
            <person name="Poon T.W."/>
            <person name="Priest M."/>
            <person name="Roberts A."/>
            <person name="Saif S."/>
            <person name="Shea T."/>
            <person name="Sisk P."/>
            <person name="Sykes S."/>
            <person name="Wortman J."/>
            <person name="Nusbaum C."/>
            <person name="Birren B."/>
        </authorList>
    </citation>
    <scope>NUCLEOTIDE SEQUENCE [LARGE SCALE GENOMIC DNA]</scope>
    <source>
        <strain evidence="3">FAR1</strain>
    </source>
</reference>